<dbReference type="EMBL" id="CP000573">
    <property type="protein sequence ID" value="ABN95358.1"/>
    <property type="molecule type" value="Genomic_DNA"/>
</dbReference>
<reference evidence="3" key="1">
    <citation type="submission" date="2007-02" db="EMBL/GenBank/DDBJ databases">
        <authorList>
            <person name="DeShazer D."/>
            <person name="Woods D.E."/>
            <person name="Nierman W.C."/>
        </authorList>
    </citation>
    <scope>NUCLEOTIDE SEQUENCE [LARGE SCALE GENOMIC DNA]</scope>
    <source>
        <strain evidence="3">1106a</strain>
    </source>
</reference>
<feature type="compositionally biased region" description="Low complexity" evidence="1">
    <location>
        <begin position="59"/>
        <end position="69"/>
    </location>
</feature>
<name>A3P8W7_BURP0</name>
<accession>A3P8W7</accession>
<gene>
    <name evidence="2" type="ordered locus">BURPS1106A_A2747</name>
</gene>
<protein>
    <submittedName>
        <fullName evidence="2">Uncharacterized protein</fullName>
    </submittedName>
</protein>
<sequence length="89" mass="9815">MFEAARRRRSASTYARMNLFDARRRFTTSREAIHGVSAPATAGAAATRFAPRIPRHVPAPDAAAPPARRALAHGVARSPRRVPYRLKQP</sequence>
<proteinExistence type="predicted"/>
<dbReference type="HOGENOM" id="CLU_2697542_0_0_4"/>
<feature type="compositionally biased region" description="Basic residues" evidence="1">
    <location>
        <begin position="78"/>
        <end position="89"/>
    </location>
</feature>
<organism evidence="2 3">
    <name type="scientific">Burkholderia pseudomallei (strain 1106a)</name>
    <dbReference type="NCBI Taxonomy" id="357348"/>
    <lineage>
        <taxon>Bacteria</taxon>
        <taxon>Pseudomonadati</taxon>
        <taxon>Pseudomonadota</taxon>
        <taxon>Betaproteobacteria</taxon>
        <taxon>Burkholderiales</taxon>
        <taxon>Burkholderiaceae</taxon>
        <taxon>Burkholderia</taxon>
        <taxon>pseudomallei group</taxon>
    </lineage>
</organism>
<dbReference type="KEGG" id="bpl:BURPS1106A_A2747"/>
<feature type="region of interest" description="Disordered" evidence="1">
    <location>
        <begin position="55"/>
        <end position="89"/>
    </location>
</feature>
<dbReference type="Proteomes" id="UP000006738">
    <property type="component" value="Chromosome II"/>
</dbReference>
<evidence type="ECO:0000256" key="1">
    <source>
        <dbReference type="SAM" id="MobiDB-lite"/>
    </source>
</evidence>
<evidence type="ECO:0000313" key="3">
    <source>
        <dbReference type="Proteomes" id="UP000006738"/>
    </source>
</evidence>
<evidence type="ECO:0000313" key="2">
    <source>
        <dbReference type="EMBL" id="ABN95358.1"/>
    </source>
</evidence>
<dbReference type="AlphaFoldDB" id="A3P8W7"/>